<evidence type="ECO:0000256" key="1">
    <source>
        <dbReference type="ARBA" id="ARBA00000085"/>
    </source>
</evidence>
<dbReference type="SUPFAM" id="SSF55874">
    <property type="entry name" value="ATPase domain of HSP90 chaperone/DNA topoisomerase II/histidine kinase"/>
    <property type="match status" value="1"/>
</dbReference>
<dbReference type="RefSeq" id="WP_277535607.1">
    <property type="nucleotide sequence ID" value="NZ_JAPDIA010000008.1"/>
</dbReference>
<dbReference type="PRINTS" id="PR00344">
    <property type="entry name" value="BCTRLSENSOR"/>
</dbReference>
<evidence type="ECO:0000256" key="9">
    <source>
        <dbReference type="ARBA" id="ARBA00023012"/>
    </source>
</evidence>
<dbReference type="InterPro" id="IPR003594">
    <property type="entry name" value="HATPase_dom"/>
</dbReference>
<organism evidence="12 13">
    <name type="scientific">Cohnella rhizosphaerae</name>
    <dbReference type="NCBI Taxonomy" id="1457232"/>
    <lineage>
        <taxon>Bacteria</taxon>
        <taxon>Bacillati</taxon>
        <taxon>Bacillota</taxon>
        <taxon>Bacilli</taxon>
        <taxon>Bacillales</taxon>
        <taxon>Paenibacillaceae</taxon>
        <taxon>Cohnella</taxon>
    </lineage>
</organism>
<comment type="caution">
    <text evidence="12">The sequence shown here is derived from an EMBL/GenBank/DDBJ whole genome shotgun (WGS) entry which is preliminary data.</text>
</comment>
<dbReference type="InterPro" id="IPR005467">
    <property type="entry name" value="His_kinase_dom"/>
</dbReference>
<dbReference type="CDD" id="cd16922">
    <property type="entry name" value="HATPase_EvgS-ArcB-TorS-like"/>
    <property type="match status" value="1"/>
</dbReference>
<keyword evidence="7" id="KW-0418">Kinase</keyword>
<evidence type="ECO:0000313" key="13">
    <source>
        <dbReference type="Proteomes" id="UP001153404"/>
    </source>
</evidence>
<dbReference type="EMBL" id="JAPDIA010000008">
    <property type="protein sequence ID" value="MDG0812352.1"/>
    <property type="molecule type" value="Genomic_DNA"/>
</dbReference>
<dbReference type="GO" id="GO:0005886">
    <property type="term" value="C:plasma membrane"/>
    <property type="evidence" value="ECO:0007669"/>
    <property type="project" value="TreeGrafter"/>
</dbReference>
<evidence type="ECO:0000313" key="12">
    <source>
        <dbReference type="EMBL" id="MDG0812352.1"/>
    </source>
</evidence>
<comment type="catalytic activity">
    <reaction evidence="1">
        <text>ATP + protein L-histidine = ADP + protein N-phospho-L-histidine.</text>
        <dbReference type="EC" id="2.7.13.3"/>
    </reaction>
</comment>
<dbReference type="PANTHER" id="PTHR43047">
    <property type="entry name" value="TWO-COMPONENT HISTIDINE PROTEIN KINASE"/>
    <property type="match status" value="1"/>
</dbReference>
<dbReference type="InterPro" id="IPR036890">
    <property type="entry name" value="HATPase_C_sf"/>
</dbReference>
<dbReference type="PANTHER" id="PTHR43047:SF72">
    <property type="entry name" value="OSMOSENSING HISTIDINE PROTEIN KINASE SLN1"/>
    <property type="match status" value="1"/>
</dbReference>
<proteinExistence type="inferred from homology"/>
<keyword evidence="5" id="KW-0808">Transferase</keyword>
<evidence type="ECO:0000256" key="5">
    <source>
        <dbReference type="ARBA" id="ARBA00022679"/>
    </source>
</evidence>
<keyword evidence="4" id="KW-0597">Phosphoprotein</keyword>
<dbReference type="InterPro" id="IPR004358">
    <property type="entry name" value="Sig_transdc_His_kin-like_C"/>
</dbReference>
<dbReference type="PROSITE" id="PS50109">
    <property type="entry name" value="HIS_KIN"/>
    <property type="match status" value="1"/>
</dbReference>
<evidence type="ECO:0000256" key="7">
    <source>
        <dbReference type="ARBA" id="ARBA00022777"/>
    </source>
</evidence>
<evidence type="ECO:0000256" key="2">
    <source>
        <dbReference type="ARBA" id="ARBA00006402"/>
    </source>
</evidence>
<name>A0A9X4QWH5_9BACL</name>
<evidence type="ECO:0000256" key="4">
    <source>
        <dbReference type="ARBA" id="ARBA00022553"/>
    </source>
</evidence>
<keyword evidence="9" id="KW-0902">Two-component regulatory system</keyword>
<comment type="similarity">
    <text evidence="2">In the N-terminal section; belongs to the phytochrome family.</text>
</comment>
<dbReference type="GO" id="GO:0009927">
    <property type="term" value="F:histidine phosphotransfer kinase activity"/>
    <property type="evidence" value="ECO:0007669"/>
    <property type="project" value="TreeGrafter"/>
</dbReference>
<sequence>MLDNCLDEVGKMFTAQLREKKLAYTVAVEPGVPERVRGDRFRLQQILINLVGNAVKFTDKGGISVRVSVLEETDKRVALEFVVKDTGIGVAADEIDRLFLPFSQANVSTTRKYGGSGLGLSICKTLCELMEGSIRIEPSGEPGTVFVFSVRFGKSDPKVPQE</sequence>
<evidence type="ECO:0000256" key="6">
    <source>
        <dbReference type="ARBA" id="ARBA00022741"/>
    </source>
</evidence>
<reference evidence="12" key="1">
    <citation type="submission" date="2022-10" db="EMBL/GenBank/DDBJ databases">
        <title>Comparative genomic analysis of Cohnella hashimotonis sp. nov., isolated from the International Space Station.</title>
        <authorList>
            <person name="Simpson A."/>
            <person name="Venkateswaran K."/>
        </authorList>
    </citation>
    <scope>NUCLEOTIDE SEQUENCE</scope>
    <source>
        <strain evidence="12">DSM 28161</strain>
    </source>
</reference>
<protein>
    <recommendedName>
        <fullName evidence="10">Circadian input-output histidine kinase CikA</fullName>
        <ecNumber evidence="3">2.7.13.3</ecNumber>
    </recommendedName>
</protein>
<keyword evidence="8 12" id="KW-0067">ATP-binding</keyword>
<evidence type="ECO:0000259" key="11">
    <source>
        <dbReference type="PROSITE" id="PS50109"/>
    </source>
</evidence>
<gene>
    <name evidence="12" type="ORF">OMP40_25635</name>
</gene>
<feature type="domain" description="Histidine kinase" evidence="11">
    <location>
        <begin position="1"/>
        <end position="154"/>
    </location>
</feature>
<dbReference type="SMART" id="SM00387">
    <property type="entry name" value="HATPase_c"/>
    <property type="match status" value="1"/>
</dbReference>
<dbReference type="Proteomes" id="UP001153404">
    <property type="component" value="Unassembled WGS sequence"/>
</dbReference>
<keyword evidence="6" id="KW-0547">Nucleotide-binding</keyword>
<evidence type="ECO:0000256" key="3">
    <source>
        <dbReference type="ARBA" id="ARBA00012438"/>
    </source>
</evidence>
<dbReference type="GO" id="GO:0000155">
    <property type="term" value="F:phosphorelay sensor kinase activity"/>
    <property type="evidence" value="ECO:0007669"/>
    <property type="project" value="TreeGrafter"/>
</dbReference>
<dbReference type="FunFam" id="3.30.565.10:FF:000010">
    <property type="entry name" value="Sensor histidine kinase RcsC"/>
    <property type="match status" value="1"/>
</dbReference>
<dbReference type="EC" id="2.7.13.3" evidence="3"/>
<evidence type="ECO:0000256" key="10">
    <source>
        <dbReference type="ARBA" id="ARBA00074306"/>
    </source>
</evidence>
<dbReference type="Gene3D" id="3.30.565.10">
    <property type="entry name" value="Histidine kinase-like ATPase, C-terminal domain"/>
    <property type="match status" value="1"/>
</dbReference>
<dbReference type="Pfam" id="PF02518">
    <property type="entry name" value="HATPase_c"/>
    <property type="match status" value="1"/>
</dbReference>
<dbReference type="GO" id="GO:0005524">
    <property type="term" value="F:ATP binding"/>
    <property type="evidence" value="ECO:0007669"/>
    <property type="project" value="UniProtKB-KW"/>
</dbReference>
<keyword evidence="13" id="KW-1185">Reference proteome</keyword>
<evidence type="ECO:0000256" key="8">
    <source>
        <dbReference type="ARBA" id="ARBA00022840"/>
    </source>
</evidence>
<accession>A0A9X4QWH5</accession>
<dbReference type="AlphaFoldDB" id="A0A9X4QWH5"/>